<dbReference type="PATRIC" id="fig|413882.6.peg.2302"/>
<dbReference type="CDD" id="cd00060">
    <property type="entry name" value="FHA"/>
    <property type="match status" value="1"/>
</dbReference>
<dbReference type="InterPro" id="IPR000253">
    <property type="entry name" value="FHA_dom"/>
</dbReference>
<feature type="region of interest" description="Disordered" evidence="1">
    <location>
        <begin position="300"/>
        <end position="362"/>
    </location>
</feature>
<proteinExistence type="predicted"/>
<dbReference type="SUPFAM" id="SSF49879">
    <property type="entry name" value="SMAD/FHA domain"/>
    <property type="match status" value="1"/>
</dbReference>
<reference evidence="3 4" key="1">
    <citation type="submission" date="2015-05" db="EMBL/GenBank/DDBJ databases">
        <authorList>
            <person name="Tang B."/>
            <person name="Yu Y."/>
        </authorList>
    </citation>
    <scope>NUCLEOTIDE SEQUENCE [LARGE SCALE GENOMIC DNA]</scope>
    <source>
        <strain evidence="3 4">DSM 7029</strain>
    </source>
</reference>
<evidence type="ECO:0000313" key="3">
    <source>
        <dbReference type="EMBL" id="AKJ28886.1"/>
    </source>
</evidence>
<dbReference type="Proteomes" id="UP000035352">
    <property type="component" value="Chromosome"/>
</dbReference>
<dbReference type="AlphaFoldDB" id="A0A0G3BNF7"/>
<name>A0A0G3BNF7_9BURK</name>
<sequence>MGAQFGPAGGTIGRNEGNTLVLPDDAKTISRQQALIQMQGGQYVLIDKGANPTLRNRAPVGAGQSVPLVPGDELRIGPYVLLVEGPATRPVDPHSTQVNPGGLAAVASTPGRPATAPGAAFDPFALPPAGAPGGAHTDPFADLFSTPPAAPGSSPPARPAPEAFGLGPAPAPPAVRPPSPSAGAAAIPDDFDPFASFSGRSAGAAPAPAPGFASTGIPTTGSFNPLSSGARRMPPPIPFNPQAGHEDLLGPAVEKSASIDELFGLGGAPANPLDVLGPGIGSAPGNSQPVDDPLALFGGTPAGARGAGAAQPDDTPAINSAFALPDPIAPGAPGGRATVPPPPPASRPAAAPLPPPPGGVSAKAIDDLLASVGPLDPKGATGQFRVAQPAHPTAPLPPAAAPAPAAPSAAVPPAPGAAAGAAAPGAATPAGSQVSVDALMSAFCEGLGSPVNLPDGVTEEFMFRMGGLVREAVQGTVDLLRARAVTKREVKASATMIMERNNNPLKFSPDAKTAMLYLVSGRLNPAFMPPITAMRDAYYDLRSHQFGFMAGTKAALEGVLERFEPQRLEGRLSTRGLVESLIPAARKARLWDLFTELYKEIAREAEDDFHALFGQAFLKAYEEHVEALRRDVPQE</sequence>
<feature type="compositionally biased region" description="Low complexity" evidence="1">
    <location>
        <begin position="416"/>
        <end position="429"/>
    </location>
</feature>
<dbReference type="InterPro" id="IPR017735">
    <property type="entry name" value="T6SS_FHA"/>
</dbReference>
<dbReference type="InterPro" id="IPR008984">
    <property type="entry name" value="SMAD_FHA_dom_sf"/>
</dbReference>
<organism evidence="3 4">
    <name type="scientific">Caldimonas brevitalea</name>
    <dbReference type="NCBI Taxonomy" id="413882"/>
    <lineage>
        <taxon>Bacteria</taxon>
        <taxon>Pseudomonadati</taxon>
        <taxon>Pseudomonadota</taxon>
        <taxon>Betaproteobacteria</taxon>
        <taxon>Burkholderiales</taxon>
        <taxon>Sphaerotilaceae</taxon>
        <taxon>Caldimonas</taxon>
    </lineage>
</organism>
<dbReference type="SMART" id="SM00240">
    <property type="entry name" value="FHA"/>
    <property type="match status" value="1"/>
</dbReference>
<keyword evidence="4" id="KW-1185">Reference proteome</keyword>
<gene>
    <name evidence="3" type="ORF">AAW51_2195</name>
</gene>
<feature type="compositionally biased region" description="Low complexity" evidence="1">
    <location>
        <begin position="181"/>
        <end position="214"/>
    </location>
</feature>
<dbReference type="Pfam" id="PF00498">
    <property type="entry name" value="FHA"/>
    <property type="match status" value="1"/>
</dbReference>
<dbReference type="Gene3D" id="2.60.200.20">
    <property type="match status" value="1"/>
</dbReference>
<dbReference type="InterPro" id="IPR046883">
    <property type="entry name" value="T6SS_FHA_C"/>
</dbReference>
<feature type="compositionally biased region" description="Pro residues" evidence="1">
    <location>
        <begin position="392"/>
        <end position="415"/>
    </location>
</feature>
<feature type="domain" description="FHA" evidence="2">
    <location>
        <begin position="10"/>
        <end position="60"/>
    </location>
</feature>
<dbReference type="KEGG" id="pbh:AAW51_2195"/>
<protein>
    <recommendedName>
        <fullName evidence="2">FHA domain-containing protein</fullName>
    </recommendedName>
</protein>
<evidence type="ECO:0000256" key="1">
    <source>
        <dbReference type="SAM" id="MobiDB-lite"/>
    </source>
</evidence>
<dbReference type="PROSITE" id="PS50006">
    <property type="entry name" value="FHA_DOMAIN"/>
    <property type="match status" value="1"/>
</dbReference>
<feature type="compositionally biased region" description="Pro residues" evidence="1">
    <location>
        <begin position="339"/>
        <end position="358"/>
    </location>
</feature>
<feature type="compositionally biased region" description="Low complexity" evidence="1">
    <location>
        <begin position="329"/>
        <end position="338"/>
    </location>
</feature>
<dbReference type="EMBL" id="CP011371">
    <property type="protein sequence ID" value="AKJ28886.1"/>
    <property type="molecule type" value="Genomic_DNA"/>
</dbReference>
<evidence type="ECO:0000313" key="4">
    <source>
        <dbReference type="Proteomes" id="UP000035352"/>
    </source>
</evidence>
<feature type="compositionally biased region" description="Pro residues" evidence="1">
    <location>
        <begin position="169"/>
        <end position="180"/>
    </location>
</feature>
<feature type="compositionally biased region" description="Polar residues" evidence="1">
    <location>
        <begin position="216"/>
        <end position="227"/>
    </location>
</feature>
<feature type="compositionally biased region" description="Low complexity" evidence="1">
    <location>
        <begin position="107"/>
        <end position="124"/>
    </location>
</feature>
<dbReference type="NCBIfam" id="TIGR03354">
    <property type="entry name" value="VI_FHA"/>
    <property type="match status" value="1"/>
</dbReference>
<accession>A0A0G3BNF7</accession>
<feature type="region of interest" description="Disordered" evidence="1">
    <location>
        <begin position="388"/>
        <end position="429"/>
    </location>
</feature>
<feature type="compositionally biased region" description="Pro residues" evidence="1">
    <location>
        <begin position="148"/>
        <end position="159"/>
    </location>
</feature>
<dbReference type="Pfam" id="PF20232">
    <property type="entry name" value="T6SS_FHA_C"/>
    <property type="match status" value="1"/>
</dbReference>
<dbReference type="STRING" id="413882.AAW51_2195"/>
<evidence type="ECO:0000259" key="2">
    <source>
        <dbReference type="PROSITE" id="PS50006"/>
    </source>
</evidence>
<feature type="region of interest" description="Disordered" evidence="1">
    <location>
        <begin position="106"/>
        <end position="232"/>
    </location>
</feature>
<feature type="compositionally biased region" description="Low complexity" evidence="1">
    <location>
        <begin position="300"/>
        <end position="310"/>
    </location>
</feature>